<dbReference type="InterPro" id="IPR006091">
    <property type="entry name" value="Acyl-CoA_Oxase/DH_mid-dom"/>
</dbReference>
<dbReference type="InterPro" id="IPR037069">
    <property type="entry name" value="AcylCoA_DH/ox_N_sf"/>
</dbReference>
<keyword evidence="10" id="KW-1185">Reference proteome</keyword>
<dbReference type="InterPro" id="IPR046373">
    <property type="entry name" value="Acyl-CoA_Oxase/DH_mid-dom_sf"/>
</dbReference>
<dbReference type="InterPro" id="IPR009075">
    <property type="entry name" value="AcylCo_DH/oxidase_C"/>
</dbReference>
<keyword evidence="4 5" id="KW-0274">FAD</keyword>
<dbReference type="AlphaFoldDB" id="A0A1F2P922"/>
<evidence type="ECO:0000259" key="6">
    <source>
        <dbReference type="Pfam" id="PF00441"/>
    </source>
</evidence>
<dbReference type="PANTHER" id="PTHR43884">
    <property type="entry name" value="ACYL-COA DEHYDROGENASE"/>
    <property type="match status" value="1"/>
</dbReference>
<evidence type="ECO:0000259" key="8">
    <source>
        <dbReference type="Pfam" id="PF02771"/>
    </source>
</evidence>
<reference evidence="9" key="1">
    <citation type="submission" date="2016-05" db="EMBL/GenBank/DDBJ databases">
        <title>Microbial consortia oxidize butane by reversing methanogenesis.</title>
        <authorList>
            <person name="Laso-Perez R."/>
            <person name="Richter M."/>
            <person name="Wegener G."/>
            <person name="Musat F."/>
        </authorList>
    </citation>
    <scope>NUCLEOTIDE SEQUENCE [LARGE SCALE GENOMIC DNA]</scope>
    <source>
        <strain evidence="9">BOX2</strain>
    </source>
</reference>
<evidence type="ECO:0000256" key="1">
    <source>
        <dbReference type="ARBA" id="ARBA00001974"/>
    </source>
</evidence>
<dbReference type="SUPFAM" id="SSF47203">
    <property type="entry name" value="Acyl-CoA dehydrogenase C-terminal domain-like"/>
    <property type="match status" value="1"/>
</dbReference>
<name>A0A1F2P922_9EURY</name>
<evidence type="ECO:0000256" key="3">
    <source>
        <dbReference type="ARBA" id="ARBA00022630"/>
    </source>
</evidence>
<feature type="domain" description="Acyl-CoA oxidase/dehydrogenase middle" evidence="7">
    <location>
        <begin position="121"/>
        <end position="220"/>
    </location>
</feature>
<dbReference type="Proteomes" id="UP000186940">
    <property type="component" value="Unassembled WGS sequence"/>
</dbReference>
<comment type="caution">
    <text evidence="9">The sequence shown here is derived from an EMBL/GenBank/DDBJ whole genome shotgun (WGS) entry which is preliminary data.</text>
</comment>
<gene>
    <name evidence="9" type="ORF">SCAL_001235</name>
</gene>
<feature type="domain" description="Acyl-CoA dehydrogenase/oxidase N-terminal" evidence="8">
    <location>
        <begin position="8"/>
        <end position="118"/>
    </location>
</feature>
<organism evidence="9 10">
    <name type="scientific">Candidatus Syntropharchaeum caldarium</name>
    <dbReference type="NCBI Taxonomy" id="1838285"/>
    <lineage>
        <taxon>Archaea</taxon>
        <taxon>Methanobacteriati</taxon>
        <taxon>Methanobacteriota</taxon>
        <taxon>Stenosarchaea group</taxon>
        <taxon>Methanomicrobia</taxon>
        <taxon>Methanosarcinales</taxon>
        <taxon>ANME-2 cluster</taxon>
        <taxon>Candidatus Syntropharchaeum</taxon>
    </lineage>
</organism>
<dbReference type="GO" id="GO:0003995">
    <property type="term" value="F:acyl-CoA dehydrogenase activity"/>
    <property type="evidence" value="ECO:0007669"/>
    <property type="project" value="TreeGrafter"/>
</dbReference>
<protein>
    <submittedName>
        <fullName evidence="9">Acyl-CoA dehydrogenase</fullName>
    </submittedName>
</protein>
<evidence type="ECO:0000256" key="5">
    <source>
        <dbReference type="RuleBase" id="RU362125"/>
    </source>
</evidence>
<dbReference type="InterPro" id="IPR009100">
    <property type="entry name" value="AcylCoA_DH/oxidase_NM_dom_sf"/>
</dbReference>
<dbReference type="InterPro" id="IPR013786">
    <property type="entry name" value="AcylCoA_DH/ox_N"/>
</dbReference>
<dbReference type="PANTHER" id="PTHR43884:SF12">
    <property type="entry name" value="ISOVALERYL-COA DEHYDROGENASE, MITOCHONDRIAL-RELATED"/>
    <property type="match status" value="1"/>
</dbReference>
<comment type="cofactor">
    <cofactor evidence="1 5">
        <name>FAD</name>
        <dbReference type="ChEBI" id="CHEBI:57692"/>
    </cofactor>
</comment>
<dbReference type="Gene3D" id="1.20.140.10">
    <property type="entry name" value="Butyryl-CoA Dehydrogenase, subunit A, domain 3"/>
    <property type="match status" value="1"/>
</dbReference>
<accession>A0A1F2P922</accession>
<evidence type="ECO:0000259" key="7">
    <source>
        <dbReference type="Pfam" id="PF02770"/>
    </source>
</evidence>
<dbReference type="EMBL" id="LYOS01000003">
    <property type="protein sequence ID" value="OFV67860.1"/>
    <property type="molecule type" value="Genomic_DNA"/>
</dbReference>
<feature type="domain" description="Acyl-CoA dehydrogenase/oxidase C-terminal" evidence="6">
    <location>
        <begin position="232"/>
        <end position="379"/>
    </location>
</feature>
<dbReference type="Pfam" id="PF02771">
    <property type="entry name" value="Acyl-CoA_dh_N"/>
    <property type="match status" value="1"/>
</dbReference>
<keyword evidence="3 5" id="KW-0285">Flavoprotein</keyword>
<comment type="similarity">
    <text evidence="2 5">Belongs to the acyl-CoA dehydrogenase family.</text>
</comment>
<evidence type="ECO:0000256" key="4">
    <source>
        <dbReference type="ARBA" id="ARBA00022827"/>
    </source>
</evidence>
<dbReference type="STRING" id="1838285.SCAL_001235"/>
<evidence type="ECO:0000313" key="9">
    <source>
        <dbReference type="EMBL" id="OFV67860.1"/>
    </source>
</evidence>
<evidence type="ECO:0000256" key="2">
    <source>
        <dbReference type="ARBA" id="ARBA00009347"/>
    </source>
</evidence>
<dbReference type="InterPro" id="IPR036250">
    <property type="entry name" value="AcylCo_DH-like_C"/>
</dbReference>
<proteinExistence type="inferred from homology"/>
<dbReference type="SUPFAM" id="SSF56645">
    <property type="entry name" value="Acyl-CoA dehydrogenase NM domain-like"/>
    <property type="match status" value="1"/>
</dbReference>
<dbReference type="Gene3D" id="1.10.540.10">
    <property type="entry name" value="Acyl-CoA dehydrogenase/oxidase, N-terminal domain"/>
    <property type="match status" value="1"/>
</dbReference>
<dbReference type="GO" id="GO:0050660">
    <property type="term" value="F:flavin adenine dinucleotide binding"/>
    <property type="evidence" value="ECO:0007669"/>
    <property type="project" value="InterPro"/>
</dbReference>
<sequence>MESFPWWTEEQIKLAKEIEEFVDEIRPDAERALWRREYPHDIMKKIGKEGYFGVDVPEKYGGQNLGLTGACIVAEALNRLPSVGLTYIVSMLGGNHQLHLYGTEEQQEKWFPDIAKGQLGAVCITEPFVGSDAAATATTAVKEGDKYIINGKKRFISNAGVAERYMVYTRTSDDPADKKKYKHLTGFLIKKGIPGFTLEKINDLIGFCMVPNGVLSLDGVEVTDENMVGNVGDGWMAMMSGLNYERTIGSSMLVGMLGECLKQPVWYMERRVQFGKKTSDLPTNQAKVADIIKDLKLARLMLYHTAHLIDLGKEPATESAITKMFISDATFNCAKEAIQLMGGDGLTKFYPVEWNLRDAKIHQITMGTNEIMKSIIYRAGLAEMRNDLKVVHKRVMDEELGVAISTLRSGDKSPIDEEKLLKVLAEDYRANPGLHMSRDDIKAEFDVDDEKLDEILISLEEKGLVDLYRDRRKGIQLVKATYDALRKTNPPEHYRWFPDWYRDEDKF</sequence>
<dbReference type="Pfam" id="PF02770">
    <property type="entry name" value="Acyl-CoA_dh_M"/>
    <property type="match status" value="1"/>
</dbReference>
<dbReference type="Gene3D" id="2.40.110.10">
    <property type="entry name" value="Butyryl-CoA Dehydrogenase, subunit A, domain 2"/>
    <property type="match status" value="1"/>
</dbReference>
<dbReference type="Pfam" id="PF00441">
    <property type="entry name" value="Acyl-CoA_dh_1"/>
    <property type="match status" value="1"/>
</dbReference>
<evidence type="ECO:0000313" key="10">
    <source>
        <dbReference type="Proteomes" id="UP000186940"/>
    </source>
</evidence>
<keyword evidence="5" id="KW-0560">Oxidoreductase</keyword>